<proteinExistence type="predicted"/>
<evidence type="ECO:0000313" key="2">
    <source>
        <dbReference type="Proteomes" id="UP000199032"/>
    </source>
</evidence>
<sequence length="408" mass="45046">MQGRDDVGGRDDSRYVRGVGRLAVLLCLLGFGMAYQSEAAEWSLSPSIGLKGVYNSNLLLTPLPHHDTYGYWVTPSAEFVGKTERLDVSSKLAADVVGYFGEENRQFTNIVAPLSMHYRMEQDLFGFNGGFTRDNTLLGELQATGVVLQFAQRNQWTFNPTWTRTVTEKLSIQSSVQLSDTAYETARLADHRVVGGSSGLQYQLTERDQIQLSGSYTDFRTTDALFPFRANFPGINMSLTHAFDESLTGTVHGGPRFLSSDTETPVGSIGAKETVWLAGASMTKKFERALVQVMFARDLSPSGLGLLIQTNRGEVSGIYAVSETLTVGLNVVGMLTTAKAGTTIGGTFPESRYVSVAPKLTWQFLEWWRAEVSYMYRWRDTDSAISSAESHATTFMVTYSPPHFSFSH</sequence>
<protein>
    <submittedName>
        <fullName evidence="1">Uncharacterized protein</fullName>
    </submittedName>
</protein>
<organism evidence="1 2">
    <name type="scientific">Candidatus Nitrospira nitrosa</name>
    <dbReference type="NCBI Taxonomy" id="1742972"/>
    <lineage>
        <taxon>Bacteria</taxon>
        <taxon>Pseudomonadati</taxon>
        <taxon>Nitrospirota</taxon>
        <taxon>Nitrospiria</taxon>
        <taxon>Nitrospirales</taxon>
        <taxon>Nitrospiraceae</taxon>
        <taxon>Nitrospira</taxon>
    </lineage>
</organism>
<dbReference type="STRING" id="1742972.COMA1_40127"/>
<dbReference type="AlphaFoldDB" id="A0A0S4LJA4"/>
<gene>
    <name evidence="1" type="ORF">COMA1_40127</name>
</gene>
<keyword evidence="2" id="KW-1185">Reference proteome</keyword>
<dbReference type="EMBL" id="CZQA01000010">
    <property type="protein sequence ID" value="CUS37589.1"/>
    <property type="molecule type" value="Genomic_DNA"/>
</dbReference>
<evidence type="ECO:0000313" key="1">
    <source>
        <dbReference type="EMBL" id="CUS37589.1"/>
    </source>
</evidence>
<name>A0A0S4LJA4_9BACT</name>
<dbReference type="Proteomes" id="UP000199032">
    <property type="component" value="Unassembled WGS sequence"/>
</dbReference>
<accession>A0A0S4LJA4</accession>
<reference evidence="1 2" key="1">
    <citation type="submission" date="2015-10" db="EMBL/GenBank/DDBJ databases">
        <authorList>
            <person name="Gilbert D.G."/>
        </authorList>
    </citation>
    <scope>NUCLEOTIDE SEQUENCE [LARGE SCALE GENOMIC DNA]</scope>
    <source>
        <strain evidence="1">COMA1</strain>
    </source>
</reference>